<dbReference type="InterPro" id="IPR036322">
    <property type="entry name" value="WD40_repeat_dom_sf"/>
</dbReference>
<dbReference type="PROSITE" id="PS50082">
    <property type="entry name" value="WD_REPEATS_2"/>
    <property type="match status" value="6"/>
</dbReference>
<feature type="coiled-coil region" evidence="10">
    <location>
        <begin position="263"/>
        <end position="297"/>
    </location>
</feature>
<dbReference type="OMA" id="ERLRYMD"/>
<evidence type="ECO:0000256" key="1">
    <source>
        <dbReference type="ARBA" id="ARBA00004570"/>
    </source>
</evidence>
<keyword evidence="3" id="KW-0677">Repeat</keyword>
<evidence type="ECO:0000256" key="11">
    <source>
        <dbReference type="SAM" id="MobiDB-lite"/>
    </source>
</evidence>
<feature type="repeat" description="WD" evidence="9">
    <location>
        <begin position="562"/>
        <end position="584"/>
    </location>
</feature>
<dbReference type="GO" id="GO:0000266">
    <property type="term" value="P:mitochondrial fission"/>
    <property type="evidence" value="ECO:0007669"/>
    <property type="project" value="TreeGrafter"/>
</dbReference>
<evidence type="ECO:0000256" key="4">
    <source>
        <dbReference type="ARBA" id="ARBA00022787"/>
    </source>
</evidence>
<evidence type="ECO:0000313" key="12">
    <source>
        <dbReference type="EMBL" id="KJA29357.1"/>
    </source>
</evidence>
<keyword evidence="13" id="KW-1185">Reference proteome</keyword>
<reference evidence="13" key="1">
    <citation type="submission" date="2014-04" db="EMBL/GenBank/DDBJ databases">
        <title>Evolutionary Origins and Diversification of the Mycorrhizal Mutualists.</title>
        <authorList>
            <consortium name="DOE Joint Genome Institute"/>
            <consortium name="Mycorrhizal Genomics Consortium"/>
            <person name="Kohler A."/>
            <person name="Kuo A."/>
            <person name="Nagy L.G."/>
            <person name="Floudas D."/>
            <person name="Copeland A."/>
            <person name="Barry K.W."/>
            <person name="Cichocki N."/>
            <person name="Veneault-Fourrey C."/>
            <person name="LaButti K."/>
            <person name="Lindquist E.A."/>
            <person name="Lipzen A."/>
            <person name="Lundell T."/>
            <person name="Morin E."/>
            <person name="Murat C."/>
            <person name="Riley R."/>
            <person name="Ohm R."/>
            <person name="Sun H."/>
            <person name="Tunlid A."/>
            <person name="Henrissat B."/>
            <person name="Grigoriev I.V."/>
            <person name="Hibbett D.S."/>
            <person name="Martin F."/>
        </authorList>
    </citation>
    <scope>NUCLEOTIDE SEQUENCE [LARGE SCALE GENOMIC DNA]</scope>
    <source>
        <strain evidence="13">FD-334 SS-4</strain>
    </source>
</reference>
<comment type="subcellular location">
    <subcellularLocation>
        <location evidence="1">Mitochondrion outer membrane</location>
        <topology evidence="1">Peripheral membrane protein</topology>
        <orientation evidence="1">Cytoplasmic side</orientation>
    </subcellularLocation>
</comment>
<dbReference type="PRINTS" id="PR00320">
    <property type="entry name" value="GPROTEINBRPT"/>
</dbReference>
<dbReference type="STRING" id="945553.A0A0D2LMS2"/>
<keyword evidence="6" id="KW-0496">Mitochondrion</keyword>
<dbReference type="SUPFAM" id="SSF50978">
    <property type="entry name" value="WD40 repeat-like"/>
    <property type="match status" value="1"/>
</dbReference>
<feature type="repeat" description="WD" evidence="9">
    <location>
        <begin position="389"/>
        <end position="421"/>
    </location>
</feature>
<feature type="region of interest" description="Disordered" evidence="11">
    <location>
        <begin position="1"/>
        <end position="30"/>
    </location>
</feature>
<feature type="repeat" description="WD" evidence="9">
    <location>
        <begin position="665"/>
        <end position="696"/>
    </location>
</feature>
<dbReference type="InterPro" id="IPR015943">
    <property type="entry name" value="WD40/YVTN_repeat-like_dom_sf"/>
</dbReference>
<evidence type="ECO:0000256" key="5">
    <source>
        <dbReference type="ARBA" id="ARBA00023054"/>
    </source>
</evidence>
<comment type="similarity">
    <text evidence="8">Belongs to the WD repeat MDV1/CAF4 family.</text>
</comment>
<keyword evidence="2 9" id="KW-0853">WD repeat</keyword>
<organism evidence="12 13">
    <name type="scientific">Hypholoma sublateritium (strain FD-334 SS-4)</name>
    <dbReference type="NCBI Taxonomy" id="945553"/>
    <lineage>
        <taxon>Eukaryota</taxon>
        <taxon>Fungi</taxon>
        <taxon>Dikarya</taxon>
        <taxon>Basidiomycota</taxon>
        <taxon>Agaricomycotina</taxon>
        <taxon>Agaricomycetes</taxon>
        <taxon>Agaricomycetidae</taxon>
        <taxon>Agaricales</taxon>
        <taxon>Agaricineae</taxon>
        <taxon>Strophariaceae</taxon>
        <taxon>Hypholoma</taxon>
    </lineage>
</organism>
<evidence type="ECO:0000256" key="6">
    <source>
        <dbReference type="ARBA" id="ARBA00023128"/>
    </source>
</evidence>
<dbReference type="SMART" id="SM00320">
    <property type="entry name" value="WD40"/>
    <property type="match status" value="7"/>
</dbReference>
<dbReference type="CDD" id="cd00200">
    <property type="entry name" value="WD40"/>
    <property type="match status" value="1"/>
</dbReference>
<dbReference type="PROSITE" id="PS00678">
    <property type="entry name" value="WD_REPEATS_1"/>
    <property type="match status" value="3"/>
</dbReference>
<dbReference type="PANTHER" id="PTHR19855">
    <property type="entry name" value="WD40 REPEAT PROTEIN 12, 37"/>
    <property type="match status" value="1"/>
</dbReference>
<dbReference type="GO" id="GO:0005741">
    <property type="term" value="C:mitochondrial outer membrane"/>
    <property type="evidence" value="ECO:0007669"/>
    <property type="project" value="UniProtKB-SubCell"/>
</dbReference>
<evidence type="ECO:0000256" key="10">
    <source>
        <dbReference type="SAM" id="Coils"/>
    </source>
</evidence>
<feature type="repeat" description="WD" evidence="9">
    <location>
        <begin position="466"/>
        <end position="505"/>
    </location>
</feature>
<evidence type="ECO:0000256" key="9">
    <source>
        <dbReference type="PROSITE-ProRule" id="PRU00221"/>
    </source>
</evidence>
<dbReference type="PROSITE" id="PS50294">
    <property type="entry name" value="WD_REPEATS_REGION"/>
    <property type="match status" value="5"/>
</dbReference>
<dbReference type="PANTHER" id="PTHR19855:SF28">
    <property type="entry name" value="CCR4-ASSOCIATED FACTOR 4"/>
    <property type="match status" value="1"/>
</dbReference>
<evidence type="ECO:0000256" key="2">
    <source>
        <dbReference type="ARBA" id="ARBA00022574"/>
    </source>
</evidence>
<feature type="repeat" description="WD" evidence="9">
    <location>
        <begin position="585"/>
        <end position="624"/>
    </location>
</feature>
<dbReference type="AlphaFoldDB" id="A0A0D2LMS2"/>
<sequence>MGSDHRGHSTKDRRNNPTPGLDPIVTGASSSSSTFSKLELVQKAFMAPFSHKKNDSTRILSELAPVIMTPRMMNSATSVSAKPRAALSGSSFARAKLDFATLGRAPLRMGLGARRLTSGDLQIFEAAEELLEADVPEPAGVASDVSLLRGFNATIPSAEQSKTRRRQMRSVDTPRLGLKRLGMSARGLLAEEEDHEGQSVASEDDVVVVRHPKKKGRESLSAAKKLGVEELSRQTQEIMRDKENIHVKRSLIGSEIAEITHKIQALDGIRSKLEQDLLKLQEDELELDDELQGVKERVKFEQESAHASTSIVQNLHLPPSSRRRKGPAFLPSEHDELPPGVAFMTLDSHTTPITALDFSEPYGTLVTASQEDAQPRVWDLLSGEEIGRLRGHLGAVHCLQVEDHVCLTGGADGNVRLWDLRRVEDDVWGEGELVDVPEEDEEAEEASGIRSSRGPAQKDGPCARLLEGHTQAVTALYFEDECLVTGASDKTLRQWDLTTGQCVMTMDILWAISHPANGNIMSPLAGSSFPGSFSVQTPPYADGSRETYEDFVGGVQFWGYGLVSGSGDGAVRMWDMRTGQAHRTLLGHTGPVTCLQFDELHIASGSLDKTLKMWDLRTGGIFETVQFDHAVTALQFDSRKIIAAAGENGAKVYNRTSAQISTLLTNGHMKPMERLRYMDRFLVTGGRDAKIKIWSL</sequence>
<keyword evidence="5 10" id="KW-0175">Coiled coil</keyword>
<evidence type="ECO:0000256" key="8">
    <source>
        <dbReference type="ARBA" id="ARBA00038415"/>
    </source>
</evidence>
<accession>A0A0D2LMS2</accession>
<gene>
    <name evidence="12" type="ORF">HYPSUDRAFT_32770</name>
</gene>
<dbReference type="EMBL" id="KN817519">
    <property type="protein sequence ID" value="KJA29357.1"/>
    <property type="molecule type" value="Genomic_DNA"/>
</dbReference>
<dbReference type="OrthoDB" id="496at2759"/>
<dbReference type="Gene3D" id="6.10.280.220">
    <property type="match status" value="1"/>
</dbReference>
<evidence type="ECO:0000256" key="7">
    <source>
        <dbReference type="ARBA" id="ARBA00023136"/>
    </source>
</evidence>
<feature type="region of interest" description="Disordered" evidence="11">
    <location>
        <begin position="438"/>
        <end position="457"/>
    </location>
</feature>
<evidence type="ECO:0000256" key="3">
    <source>
        <dbReference type="ARBA" id="ARBA00022737"/>
    </source>
</evidence>
<protein>
    <submittedName>
        <fullName evidence="12">Uncharacterized protein</fullName>
    </submittedName>
</protein>
<keyword evidence="7" id="KW-0472">Membrane</keyword>
<evidence type="ECO:0000313" key="13">
    <source>
        <dbReference type="Proteomes" id="UP000054270"/>
    </source>
</evidence>
<feature type="region of interest" description="Disordered" evidence="11">
    <location>
        <begin position="303"/>
        <end position="336"/>
    </location>
</feature>
<dbReference type="GO" id="GO:0016559">
    <property type="term" value="P:peroxisome fission"/>
    <property type="evidence" value="ECO:0007669"/>
    <property type="project" value="TreeGrafter"/>
</dbReference>
<keyword evidence="4" id="KW-1000">Mitochondrion outer membrane</keyword>
<name>A0A0D2LMS2_HYPSF</name>
<dbReference type="InterPro" id="IPR001680">
    <property type="entry name" value="WD40_rpt"/>
</dbReference>
<dbReference type="InterPro" id="IPR019775">
    <property type="entry name" value="WD40_repeat_CS"/>
</dbReference>
<dbReference type="Pfam" id="PF00400">
    <property type="entry name" value="WD40"/>
    <property type="match status" value="4"/>
</dbReference>
<dbReference type="Proteomes" id="UP000054270">
    <property type="component" value="Unassembled WGS sequence"/>
</dbReference>
<feature type="repeat" description="WD" evidence="9">
    <location>
        <begin position="346"/>
        <end position="388"/>
    </location>
</feature>
<dbReference type="Gene3D" id="2.130.10.10">
    <property type="entry name" value="YVTN repeat-like/Quinoprotein amine dehydrogenase"/>
    <property type="match status" value="3"/>
</dbReference>
<feature type="compositionally biased region" description="Basic and acidic residues" evidence="11">
    <location>
        <begin position="1"/>
        <end position="15"/>
    </location>
</feature>
<proteinExistence type="inferred from homology"/>
<dbReference type="InterPro" id="IPR020472">
    <property type="entry name" value="WD40_PAC1"/>
</dbReference>